<keyword evidence="1" id="KW-0472">Membrane</keyword>
<reference evidence="2" key="1">
    <citation type="submission" date="2022-11" db="EMBL/GenBank/DDBJ databases">
        <title>Hoeflea poritis sp. nov., isolated from scleractinian coral Porites lutea.</title>
        <authorList>
            <person name="Zhang G."/>
            <person name="Wei Q."/>
            <person name="Cai L."/>
        </authorList>
    </citation>
    <scope>NUCLEOTIDE SEQUENCE</scope>
    <source>
        <strain evidence="2">E7-10</strain>
    </source>
</reference>
<gene>
    <name evidence="2" type="ORF">OOZ53_26030</name>
</gene>
<name>A0ABT4VVU0_9HYPH</name>
<keyword evidence="1" id="KW-1133">Transmembrane helix</keyword>
<protein>
    <submittedName>
        <fullName evidence="2">Prepilin-type N-terminal cleavage/methylation domain-containing protein</fullName>
    </submittedName>
</protein>
<organism evidence="2 3">
    <name type="scientific">Hoeflea poritis</name>
    <dbReference type="NCBI Taxonomy" id="2993659"/>
    <lineage>
        <taxon>Bacteria</taxon>
        <taxon>Pseudomonadati</taxon>
        <taxon>Pseudomonadota</taxon>
        <taxon>Alphaproteobacteria</taxon>
        <taxon>Hyphomicrobiales</taxon>
        <taxon>Rhizobiaceae</taxon>
        <taxon>Hoeflea</taxon>
    </lineage>
</organism>
<dbReference type="SUPFAM" id="SSF54523">
    <property type="entry name" value="Pili subunits"/>
    <property type="match status" value="1"/>
</dbReference>
<keyword evidence="3" id="KW-1185">Reference proteome</keyword>
<proteinExistence type="predicted"/>
<dbReference type="Pfam" id="PF07963">
    <property type="entry name" value="N_methyl"/>
    <property type="match status" value="1"/>
</dbReference>
<dbReference type="NCBIfam" id="TIGR02532">
    <property type="entry name" value="IV_pilin_GFxxxE"/>
    <property type="match status" value="1"/>
</dbReference>
<dbReference type="EMBL" id="JAPJZH010000035">
    <property type="protein sequence ID" value="MDA4848837.1"/>
    <property type="molecule type" value="Genomic_DNA"/>
</dbReference>
<keyword evidence="1" id="KW-0812">Transmembrane</keyword>
<sequence>MSEQADLRVDEDSIQGFTLVELLVGLLIVALAAGLAGFALSGRQAQESKTAFVDDAVHILRLAHRDAMMTGTKRTVAFDLDKRVVRYLGQNLQLEIPEDLEMSILVGLELVSADGTVPVAYFGEGGSTGARFTVIDDAGLKLRFETNWLTGLTSRIDSEDL</sequence>
<evidence type="ECO:0000313" key="2">
    <source>
        <dbReference type="EMBL" id="MDA4848837.1"/>
    </source>
</evidence>
<evidence type="ECO:0000313" key="3">
    <source>
        <dbReference type="Proteomes" id="UP001148313"/>
    </source>
</evidence>
<dbReference type="Proteomes" id="UP001148313">
    <property type="component" value="Unassembled WGS sequence"/>
</dbReference>
<accession>A0ABT4VVU0</accession>
<dbReference type="InterPro" id="IPR045584">
    <property type="entry name" value="Pilin-like"/>
</dbReference>
<evidence type="ECO:0000256" key="1">
    <source>
        <dbReference type="SAM" id="Phobius"/>
    </source>
</evidence>
<feature type="transmembrane region" description="Helical" evidence="1">
    <location>
        <begin position="20"/>
        <end position="40"/>
    </location>
</feature>
<comment type="caution">
    <text evidence="2">The sequence shown here is derived from an EMBL/GenBank/DDBJ whole genome shotgun (WGS) entry which is preliminary data.</text>
</comment>
<dbReference type="InterPro" id="IPR012902">
    <property type="entry name" value="N_methyl_site"/>
</dbReference>
<dbReference type="PROSITE" id="PS00409">
    <property type="entry name" value="PROKAR_NTER_METHYL"/>
    <property type="match status" value="1"/>
</dbReference>
<dbReference type="RefSeq" id="WP_271092717.1">
    <property type="nucleotide sequence ID" value="NZ_JAPJZH010000035.1"/>
</dbReference>